<organism evidence="5 6">
    <name type="scientific">Propionispira arboris</name>
    <dbReference type="NCBI Taxonomy" id="84035"/>
    <lineage>
        <taxon>Bacteria</taxon>
        <taxon>Bacillati</taxon>
        <taxon>Bacillota</taxon>
        <taxon>Negativicutes</taxon>
        <taxon>Selenomonadales</taxon>
        <taxon>Selenomonadaceae</taxon>
        <taxon>Propionispira</taxon>
    </lineage>
</organism>
<keyword evidence="1 4" id="KW-0533">Nickel</keyword>
<dbReference type="AlphaFoldDB" id="A0A1H7D2E8"/>
<keyword evidence="6" id="KW-1185">Reference proteome</keyword>
<evidence type="ECO:0000256" key="2">
    <source>
        <dbReference type="ARBA" id="ARBA00022723"/>
    </source>
</evidence>
<dbReference type="HAMAP" id="MF_00213">
    <property type="entry name" value="HypA_HybF"/>
    <property type="match status" value="1"/>
</dbReference>
<dbReference type="PIRSF" id="PIRSF004761">
    <property type="entry name" value="Hydrgn_mat_HypA"/>
    <property type="match status" value="1"/>
</dbReference>
<proteinExistence type="inferred from homology"/>
<evidence type="ECO:0000256" key="3">
    <source>
        <dbReference type="ARBA" id="ARBA00022833"/>
    </source>
</evidence>
<keyword evidence="2 4" id="KW-0479">Metal-binding</keyword>
<feature type="binding site" evidence="4">
    <location>
        <position position="89"/>
    </location>
    <ligand>
        <name>Zn(2+)</name>
        <dbReference type="ChEBI" id="CHEBI:29105"/>
    </ligand>
</feature>
<dbReference type="GO" id="GO:0016151">
    <property type="term" value="F:nickel cation binding"/>
    <property type="evidence" value="ECO:0007669"/>
    <property type="project" value="UniProtKB-UniRule"/>
</dbReference>
<dbReference type="Proteomes" id="UP000199662">
    <property type="component" value="Unassembled WGS sequence"/>
</dbReference>
<evidence type="ECO:0000256" key="1">
    <source>
        <dbReference type="ARBA" id="ARBA00022596"/>
    </source>
</evidence>
<evidence type="ECO:0000313" key="6">
    <source>
        <dbReference type="Proteomes" id="UP000199662"/>
    </source>
</evidence>
<feature type="binding site" evidence="4">
    <location>
        <position position="92"/>
    </location>
    <ligand>
        <name>Zn(2+)</name>
        <dbReference type="ChEBI" id="CHEBI:29105"/>
    </ligand>
</feature>
<feature type="binding site" evidence="4">
    <location>
        <position position="2"/>
    </location>
    <ligand>
        <name>Ni(2+)</name>
        <dbReference type="ChEBI" id="CHEBI:49786"/>
    </ligand>
</feature>
<feature type="binding site" evidence="4">
    <location>
        <position position="76"/>
    </location>
    <ligand>
        <name>Zn(2+)</name>
        <dbReference type="ChEBI" id="CHEBI:29105"/>
    </ligand>
</feature>
<keyword evidence="3 4" id="KW-0862">Zinc</keyword>
<dbReference type="InterPro" id="IPR000688">
    <property type="entry name" value="HypA/HybF"/>
</dbReference>
<gene>
    <name evidence="4" type="primary">hypA</name>
    <name evidence="5" type="ORF">SAMN05660742_12828</name>
</gene>
<accession>A0A1H7D2E8</accession>
<comment type="function">
    <text evidence="4">Involved in the maturation of [NiFe] hydrogenases. Required for nickel insertion into the metal center of the hydrogenase.</text>
</comment>
<dbReference type="RefSeq" id="WP_091835696.1">
    <property type="nucleotide sequence ID" value="NZ_FNZK01000028.1"/>
</dbReference>
<name>A0A1H7D2E8_9FIRM</name>
<protein>
    <recommendedName>
        <fullName evidence="4">Hydrogenase maturation factor HypA</fullName>
    </recommendedName>
</protein>
<dbReference type="GO" id="GO:0008270">
    <property type="term" value="F:zinc ion binding"/>
    <property type="evidence" value="ECO:0007669"/>
    <property type="project" value="UniProtKB-UniRule"/>
</dbReference>
<evidence type="ECO:0000256" key="4">
    <source>
        <dbReference type="HAMAP-Rule" id="MF_00213"/>
    </source>
</evidence>
<dbReference type="GO" id="GO:0051604">
    <property type="term" value="P:protein maturation"/>
    <property type="evidence" value="ECO:0007669"/>
    <property type="project" value="InterPro"/>
</dbReference>
<sequence>MHEMAIAEGILDIVLDYAARNQATKVTKIQLLLGEMSGVETDALQFCFEALSKKTLAEGTNLTLHRVPLMGHCKDCDATTQIERYRFLCPHCDSANLEIVSGRELQVEFLEVE</sequence>
<dbReference type="Gene3D" id="3.30.2320.80">
    <property type="match status" value="1"/>
</dbReference>
<dbReference type="PANTHER" id="PTHR34535:SF3">
    <property type="entry name" value="HYDROGENASE MATURATION FACTOR HYPA"/>
    <property type="match status" value="1"/>
</dbReference>
<dbReference type="PANTHER" id="PTHR34535">
    <property type="entry name" value="HYDROGENASE MATURATION FACTOR HYPA"/>
    <property type="match status" value="1"/>
</dbReference>
<dbReference type="EMBL" id="FNZK01000028">
    <property type="protein sequence ID" value="SEJ95574.1"/>
    <property type="molecule type" value="Genomic_DNA"/>
</dbReference>
<dbReference type="Pfam" id="PF01155">
    <property type="entry name" value="HypA"/>
    <property type="match status" value="1"/>
</dbReference>
<dbReference type="NCBIfam" id="TIGR00100">
    <property type="entry name" value="hypA"/>
    <property type="match status" value="1"/>
</dbReference>
<comment type="similarity">
    <text evidence="4">Belongs to the HypA/HybF family.</text>
</comment>
<reference evidence="5 6" key="1">
    <citation type="submission" date="2016-10" db="EMBL/GenBank/DDBJ databases">
        <authorList>
            <person name="de Groot N.N."/>
        </authorList>
    </citation>
    <scope>NUCLEOTIDE SEQUENCE [LARGE SCALE GENOMIC DNA]</scope>
    <source>
        <strain evidence="5 6">DSM 2179</strain>
    </source>
</reference>
<dbReference type="STRING" id="84035.SAMN05660742_12828"/>
<feature type="binding site" evidence="4">
    <location>
        <position position="73"/>
    </location>
    <ligand>
        <name>Zn(2+)</name>
        <dbReference type="ChEBI" id="CHEBI:29105"/>
    </ligand>
</feature>
<evidence type="ECO:0000313" key="5">
    <source>
        <dbReference type="EMBL" id="SEJ95574.1"/>
    </source>
</evidence>